<evidence type="ECO:0000256" key="4">
    <source>
        <dbReference type="ARBA" id="ARBA00022676"/>
    </source>
</evidence>
<evidence type="ECO:0000313" key="11">
    <source>
        <dbReference type="Proteomes" id="UP000663845"/>
    </source>
</evidence>
<dbReference type="EMBL" id="CAJNOG010000366">
    <property type="protein sequence ID" value="CAF1201455.1"/>
    <property type="molecule type" value="Genomic_DNA"/>
</dbReference>
<accession>A0A814WAJ2</accession>
<dbReference type="InterPro" id="IPR017853">
    <property type="entry name" value="GH"/>
</dbReference>
<dbReference type="GO" id="GO:0005975">
    <property type="term" value="P:carbohydrate metabolic process"/>
    <property type="evidence" value="ECO:0007669"/>
    <property type="project" value="InterPro"/>
</dbReference>
<dbReference type="EC" id="2.4.1.25" evidence="3"/>
<reference evidence="9" key="1">
    <citation type="submission" date="2021-02" db="EMBL/GenBank/DDBJ databases">
        <authorList>
            <person name="Nowell W R."/>
        </authorList>
    </citation>
    <scope>NUCLEOTIDE SEQUENCE</scope>
</reference>
<evidence type="ECO:0000256" key="5">
    <source>
        <dbReference type="ARBA" id="ARBA00022679"/>
    </source>
</evidence>
<organism evidence="9 11">
    <name type="scientific">Adineta steineri</name>
    <dbReference type="NCBI Taxonomy" id="433720"/>
    <lineage>
        <taxon>Eukaryota</taxon>
        <taxon>Metazoa</taxon>
        <taxon>Spiralia</taxon>
        <taxon>Gnathifera</taxon>
        <taxon>Rotifera</taxon>
        <taxon>Eurotatoria</taxon>
        <taxon>Bdelloidea</taxon>
        <taxon>Adinetida</taxon>
        <taxon>Adinetidae</taxon>
        <taxon>Adineta</taxon>
    </lineage>
</organism>
<dbReference type="GO" id="GO:0004134">
    <property type="term" value="F:4-alpha-glucanotransferase activity"/>
    <property type="evidence" value="ECO:0007669"/>
    <property type="project" value="UniProtKB-EC"/>
</dbReference>
<evidence type="ECO:0000313" key="10">
    <source>
        <dbReference type="EMBL" id="CAF3918634.1"/>
    </source>
</evidence>
<comment type="similarity">
    <text evidence="2">Belongs to the disproportionating enzyme family.</text>
</comment>
<comment type="caution">
    <text evidence="9">The sequence shown here is derived from an EMBL/GenBank/DDBJ whole genome shotgun (WGS) entry which is preliminary data.</text>
</comment>
<dbReference type="EMBL" id="CAJOAZ010002333">
    <property type="protein sequence ID" value="CAF3918634.1"/>
    <property type="molecule type" value="Genomic_DNA"/>
</dbReference>
<dbReference type="SUPFAM" id="SSF51445">
    <property type="entry name" value="(Trans)glycosidases"/>
    <property type="match status" value="1"/>
</dbReference>
<dbReference type="NCBIfam" id="NF011080">
    <property type="entry name" value="PRK14508.1-3"/>
    <property type="match status" value="1"/>
</dbReference>
<dbReference type="PANTHER" id="PTHR32438">
    <property type="entry name" value="4-ALPHA-GLUCANOTRANSFERASE DPE1, CHLOROPLASTIC/AMYLOPLASTIC"/>
    <property type="match status" value="1"/>
</dbReference>
<dbReference type="Gene3D" id="3.20.20.80">
    <property type="entry name" value="Glycosidases"/>
    <property type="match status" value="1"/>
</dbReference>
<evidence type="ECO:0000256" key="2">
    <source>
        <dbReference type="ARBA" id="ARBA00005684"/>
    </source>
</evidence>
<protein>
    <recommendedName>
        <fullName evidence="3">4-alpha-glucanotransferase</fullName>
        <ecNumber evidence="3">2.4.1.25</ecNumber>
    </recommendedName>
    <alternativeName>
        <fullName evidence="7">Amylomaltase</fullName>
    </alternativeName>
    <alternativeName>
        <fullName evidence="8">Disproportionating enzyme</fullName>
    </alternativeName>
</protein>
<dbReference type="Proteomes" id="UP000663844">
    <property type="component" value="Unassembled WGS sequence"/>
</dbReference>
<gene>
    <name evidence="9" type="ORF">JYZ213_LOCUS26932</name>
    <name evidence="10" type="ORF">OXD698_LOCUS24892</name>
</gene>
<dbReference type="NCBIfam" id="TIGR00217">
    <property type="entry name" value="malQ"/>
    <property type="match status" value="1"/>
</dbReference>
<keyword evidence="4" id="KW-0328">Glycosyltransferase</keyword>
<keyword evidence="6" id="KW-0119">Carbohydrate metabolism</keyword>
<dbReference type="AlphaFoldDB" id="A0A814WAJ2"/>
<name>A0A814WAJ2_9BILA</name>
<evidence type="ECO:0000313" key="9">
    <source>
        <dbReference type="EMBL" id="CAF1201455.1"/>
    </source>
</evidence>
<evidence type="ECO:0000256" key="1">
    <source>
        <dbReference type="ARBA" id="ARBA00000439"/>
    </source>
</evidence>
<sequence length="551" mass="65231">MELERSSGILVHITSLPSLYGIGDIGQEAYKFIDILVETKQKLWQILPICPTTSPSPYSSISAFGGHSWLISPDKLIEDNYLSKDDLKSINQSKLNNSYVNFNEVKKFKEELLKKAYENFLNNNKQSQEILNEFFQREKYWIDDFTLFMTIKEKYENDAWCDWPEPLRRREESALEMIRQINKDRIQYYLFVQYIFHSQWFQLKKYANDSKIKIVGDMPIYVDYNSADVWSNTDLFQLDHQDTMKPTVLAGFPADHSSTTVQNWNMPIYNWNDENIKPRLFNWWIKRLKKTLSFVDLLRIDHFRGLESHYVIPVNSKTQIPIESQAHWVKTPGYEFFTAITNELGSDIPLICEDLGDVTEEVFALRDHFKFHGVKILQMGFYYDPDNMYCPHHYNPHSIAYTGTHDNPTTLEWWTKKASSKEKEQFIEYIRRPIEGDKELINNIKLEKHVDKHICWYFIQMIMQSSSNGALFQIQDLLNVETRMNEPGIPSDIEHDGPQNWSWRFQWSDLTTDIRNRLTRLTQMYGRDLKYGKSIPPNDMIMKDESKCIVQ</sequence>
<evidence type="ECO:0000256" key="3">
    <source>
        <dbReference type="ARBA" id="ARBA00012560"/>
    </source>
</evidence>
<proteinExistence type="inferred from homology"/>
<keyword evidence="5" id="KW-0808">Transferase</keyword>
<evidence type="ECO:0000256" key="6">
    <source>
        <dbReference type="ARBA" id="ARBA00023277"/>
    </source>
</evidence>
<evidence type="ECO:0000256" key="7">
    <source>
        <dbReference type="ARBA" id="ARBA00031423"/>
    </source>
</evidence>
<dbReference type="InterPro" id="IPR003385">
    <property type="entry name" value="Glyco_hydro_77"/>
</dbReference>
<evidence type="ECO:0000256" key="8">
    <source>
        <dbReference type="ARBA" id="ARBA00031501"/>
    </source>
</evidence>
<dbReference type="Proteomes" id="UP000663845">
    <property type="component" value="Unassembled WGS sequence"/>
</dbReference>
<dbReference type="PANTHER" id="PTHR32438:SF5">
    <property type="entry name" value="4-ALPHA-GLUCANOTRANSFERASE DPE1, CHLOROPLASTIC_AMYLOPLASTIC"/>
    <property type="match status" value="1"/>
</dbReference>
<comment type="catalytic activity">
    <reaction evidence="1">
        <text>Transfers a segment of a (1-&gt;4)-alpha-D-glucan to a new position in an acceptor, which may be glucose or a (1-&gt;4)-alpha-D-glucan.</text>
        <dbReference type="EC" id="2.4.1.25"/>
    </reaction>
</comment>
<dbReference type="Pfam" id="PF02446">
    <property type="entry name" value="Glyco_hydro_77"/>
    <property type="match status" value="1"/>
</dbReference>